<dbReference type="InterPro" id="IPR008999">
    <property type="entry name" value="Actin-crosslinking"/>
</dbReference>
<dbReference type="SUPFAM" id="SSF50405">
    <property type="entry name" value="Actin-crosslinking proteins"/>
    <property type="match status" value="1"/>
</dbReference>
<organism evidence="2 3">
    <name type="scientific">Coffea canephora</name>
    <name type="common">Robusta coffee</name>
    <dbReference type="NCBI Taxonomy" id="49390"/>
    <lineage>
        <taxon>Eukaryota</taxon>
        <taxon>Viridiplantae</taxon>
        <taxon>Streptophyta</taxon>
        <taxon>Embryophyta</taxon>
        <taxon>Tracheophyta</taxon>
        <taxon>Spermatophyta</taxon>
        <taxon>Magnoliopsida</taxon>
        <taxon>eudicotyledons</taxon>
        <taxon>Gunneridae</taxon>
        <taxon>Pentapetalae</taxon>
        <taxon>asterids</taxon>
        <taxon>lamiids</taxon>
        <taxon>Gentianales</taxon>
        <taxon>Rubiaceae</taxon>
        <taxon>Ixoroideae</taxon>
        <taxon>Gardenieae complex</taxon>
        <taxon>Bertiereae - Coffeeae clade</taxon>
        <taxon>Coffeeae</taxon>
        <taxon>Coffea</taxon>
    </lineage>
</organism>
<evidence type="ECO:0000313" key="2">
    <source>
        <dbReference type="EMBL" id="CDP02183.1"/>
    </source>
</evidence>
<protein>
    <recommendedName>
        <fullName evidence="1">DUF569 domain-containing protein</fullName>
    </recommendedName>
</protein>
<dbReference type="Proteomes" id="UP000295252">
    <property type="component" value="Chromosome IX"/>
</dbReference>
<dbReference type="AlphaFoldDB" id="A0A068U3N2"/>
<keyword evidence="3" id="KW-1185">Reference proteome</keyword>
<dbReference type="PhylomeDB" id="A0A068U3N2"/>
<dbReference type="EMBL" id="HG739092">
    <property type="protein sequence ID" value="CDP02183.1"/>
    <property type="molecule type" value="Genomic_DNA"/>
</dbReference>
<feature type="domain" description="DUF569" evidence="1">
    <location>
        <begin position="1"/>
        <end position="73"/>
    </location>
</feature>
<evidence type="ECO:0000313" key="3">
    <source>
        <dbReference type="Proteomes" id="UP000295252"/>
    </source>
</evidence>
<dbReference type="Gramene" id="CDP02183">
    <property type="protein sequence ID" value="CDP02183"/>
    <property type="gene ID" value="GSCOC_T00039501001"/>
</dbReference>
<dbReference type="InterPro" id="IPR007679">
    <property type="entry name" value="DUF569"/>
</dbReference>
<name>A0A068U3N2_COFCA</name>
<dbReference type="Pfam" id="PF04601">
    <property type="entry name" value="DUF569"/>
    <property type="match status" value="1"/>
</dbReference>
<accession>A0A068U3N2</accession>
<proteinExistence type="predicted"/>
<sequence>MELLAGAKIIRLRTHKGKYLIAGDDEESVRQDRDGSMKQARWRVEFVDGNDGVRLKSCYGKYLTATNEPILGMEIILTGSIFSVHFVDVVTQKNALRLHVTKRLLFTSIKSI</sequence>
<reference evidence="3" key="1">
    <citation type="journal article" date="2014" name="Science">
        <title>The coffee genome provides insight into the convergent evolution of caffeine biosynthesis.</title>
        <authorList>
            <person name="Denoeud F."/>
            <person name="Carretero-Paulet L."/>
            <person name="Dereeper A."/>
            <person name="Droc G."/>
            <person name="Guyot R."/>
            <person name="Pietrella M."/>
            <person name="Zheng C."/>
            <person name="Alberti A."/>
            <person name="Anthony F."/>
            <person name="Aprea G."/>
            <person name="Aury J.M."/>
            <person name="Bento P."/>
            <person name="Bernard M."/>
            <person name="Bocs S."/>
            <person name="Campa C."/>
            <person name="Cenci A."/>
            <person name="Combes M.C."/>
            <person name="Crouzillat D."/>
            <person name="Da Silva C."/>
            <person name="Daddiego L."/>
            <person name="De Bellis F."/>
            <person name="Dussert S."/>
            <person name="Garsmeur O."/>
            <person name="Gayraud T."/>
            <person name="Guignon V."/>
            <person name="Jahn K."/>
            <person name="Jamilloux V."/>
            <person name="Joet T."/>
            <person name="Labadie K."/>
            <person name="Lan T."/>
            <person name="Leclercq J."/>
            <person name="Lepelley M."/>
            <person name="Leroy T."/>
            <person name="Li L.T."/>
            <person name="Librado P."/>
            <person name="Lopez L."/>
            <person name="Munoz A."/>
            <person name="Noel B."/>
            <person name="Pallavicini A."/>
            <person name="Perrotta G."/>
            <person name="Poncet V."/>
            <person name="Pot D."/>
            <person name="Priyono X."/>
            <person name="Rigoreau M."/>
            <person name="Rouard M."/>
            <person name="Rozas J."/>
            <person name="Tranchant-Dubreuil C."/>
            <person name="VanBuren R."/>
            <person name="Zhang Q."/>
            <person name="Andrade A.C."/>
            <person name="Argout X."/>
            <person name="Bertrand B."/>
            <person name="de Kochko A."/>
            <person name="Graziosi G."/>
            <person name="Henry R.J."/>
            <person name="Jayarama X."/>
            <person name="Ming R."/>
            <person name="Nagai C."/>
            <person name="Rounsley S."/>
            <person name="Sankoff D."/>
            <person name="Giuliano G."/>
            <person name="Albert V.A."/>
            <person name="Wincker P."/>
            <person name="Lashermes P."/>
        </authorList>
    </citation>
    <scope>NUCLEOTIDE SEQUENCE [LARGE SCALE GENOMIC DNA]</scope>
    <source>
        <strain evidence="3">cv. DH200-94</strain>
    </source>
</reference>
<dbReference type="PANTHER" id="PTHR31205">
    <property type="entry name" value="ACTIN CROSS-LINKING PROTEIN (DUF569)"/>
    <property type="match status" value="1"/>
</dbReference>
<dbReference type="STRING" id="49390.A0A068U3N2"/>
<dbReference type="PANTHER" id="PTHR31205:SF69">
    <property type="entry name" value="ACTIN CROSS-LINKING PROTEIN (DUF569)"/>
    <property type="match status" value="1"/>
</dbReference>
<gene>
    <name evidence="2" type="ORF">GSCOC_T00039501001</name>
</gene>
<evidence type="ECO:0000259" key="1">
    <source>
        <dbReference type="Pfam" id="PF04601"/>
    </source>
</evidence>
<dbReference type="InParanoid" id="A0A068U3N2"/>
<dbReference type="OrthoDB" id="2432302at2759"/>
<dbReference type="Gene3D" id="2.80.10.50">
    <property type="match status" value="1"/>
</dbReference>